<proteinExistence type="predicted"/>
<name>A0A0A9C8H4_ARUDO</name>
<sequence>MFLINCYIKKKETNKQRKRRICF</sequence>
<organism evidence="1">
    <name type="scientific">Arundo donax</name>
    <name type="common">Giant reed</name>
    <name type="synonym">Donax arundinaceus</name>
    <dbReference type="NCBI Taxonomy" id="35708"/>
    <lineage>
        <taxon>Eukaryota</taxon>
        <taxon>Viridiplantae</taxon>
        <taxon>Streptophyta</taxon>
        <taxon>Embryophyta</taxon>
        <taxon>Tracheophyta</taxon>
        <taxon>Spermatophyta</taxon>
        <taxon>Magnoliopsida</taxon>
        <taxon>Liliopsida</taxon>
        <taxon>Poales</taxon>
        <taxon>Poaceae</taxon>
        <taxon>PACMAD clade</taxon>
        <taxon>Arundinoideae</taxon>
        <taxon>Arundineae</taxon>
        <taxon>Arundo</taxon>
    </lineage>
</organism>
<dbReference type="EMBL" id="GBRH01228210">
    <property type="protein sequence ID" value="JAD69685.1"/>
    <property type="molecule type" value="Transcribed_RNA"/>
</dbReference>
<reference evidence="1" key="2">
    <citation type="journal article" date="2015" name="Data Brief">
        <title>Shoot transcriptome of the giant reed, Arundo donax.</title>
        <authorList>
            <person name="Barrero R.A."/>
            <person name="Guerrero F.D."/>
            <person name="Moolhuijzen P."/>
            <person name="Goolsby J.A."/>
            <person name="Tidwell J."/>
            <person name="Bellgard S.E."/>
            <person name="Bellgard M.I."/>
        </authorList>
    </citation>
    <scope>NUCLEOTIDE SEQUENCE</scope>
    <source>
        <tissue evidence="1">Shoot tissue taken approximately 20 cm above the soil surface</tissue>
    </source>
</reference>
<accession>A0A0A9C8H4</accession>
<protein>
    <submittedName>
        <fullName evidence="1">Uncharacterized protein</fullName>
    </submittedName>
</protein>
<evidence type="ECO:0000313" key="1">
    <source>
        <dbReference type="EMBL" id="JAD69685.1"/>
    </source>
</evidence>
<reference evidence="1" key="1">
    <citation type="submission" date="2014-09" db="EMBL/GenBank/DDBJ databases">
        <authorList>
            <person name="Magalhaes I.L.F."/>
            <person name="Oliveira U."/>
            <person name="Santos F.R."/>
            <person name="Vidigal T.H.D.A."/>
            <person name="Brescovit A.D."/>
            <person name="Santos A.J."/>
        </authorList>
    </citation>
    <scope>NUCLEOTIDE SEQUENCE</scope>
    <source>
        <tissue evidence="1">Shoot tissue taken approximately 20 cm above the soil surface</tissue>
    </source>
</reference>
<dbReference type="AlphaFoldDB" id="A0A0A9C8H4"/>